<organism evidence="2 3">
    <name type="scientific">Halobacillus amylolyticus</name>
    <dbReference type="NCBI Taxonomy" id="2932259"/>
    <lineage>
        <taxon>Bacteria</taxon>
        <taxon>Bacillati</taxon>
        <taxon>Bacillota</taxon>
        <taxon>Bacilli</taxon>
        <taxon>Bacillales</taxon>
        <taxon>Bacillaceae</taxon>
        <taxon>Halobacillus</taxon>
    </lineage>
</organism>
<keyword evidence="3" id="KW-1185">Reference proteome</keyword>
<sequence>MSSHNSSQPEWHPYRQNQWGKSERNGYQSYVNDQGEGSEERTQSQGAMHKNGVFPEYPSPSQRPFQKKQNVHGYPYSSFPANSYHGNSPDMQYMLQVIHRLENQMDKLSQLIAQNNQLLQSMHGQEDTKCVQGSGGGAVIVRM</sequence>
<gene>
    <name evidence="2" type="ORF">MUO15_16585</name>
</gene>
<protein>
    <recommendedName>
        <fullName evidence="4">YkzH</fullName>
    </recommendedName>
</protein>
<dbReference type="RefSeq" id="WP_245030963.1">
    <property type="nucleotide sequence ID" value="NZ_CP095075.1"/>
</dbReference>
<evidence type="ECO:0008006" key="4">
    <source>
        <dbReference type="Google" id="ProtNLM"/>
    </source>
</evidence>
<feature type="region of interest" description="Disordered" evidence="1">
    <location>
        <begin position="1"/>
        <end position="76"/>
    </location>
</feature>
<feature type="compositionally biased region" description="Polar residues" evidence="1">
    <location>
        <begin position="1"/>
        <end position="32"/>
    </location>
</feature>
<reference evidence="2" key="1">
    <citation type="submission" date="2022-04" db="EMBL/GenBank/DDBJ databases">
        <title>Halobacillus sp. isolated from saltern.</title>
        <authorList>
            <person name="Won M."/>
            <person name="Lee C.-M."/>
            <person name="Woen H.-Y."/>
            <person name="Kwon S.-W."/>
        </authorList>
    </citation>
    <scope>NUCLEOTIDE SEQUENCE</scope>
    <source>
        <strain evidence="2">SSHM10-5</strain>
    </source>
</reference>
<accession>A0ABY4H8T1</accession>
<evidence type="ECO:0000313" key="2">
    <source>
        <dbReference type="EMBL" id="UOR11197.1"/>
    </source>
</evidence>
<evidence type="ECO:0000313" key="3">
    <source>
        <dbReference type="Proteomes" id="UP000830326"/>
    </source>
</evidence>
<evidence type="ECO:0000256" key="1">
    <source>
        <dbReference type="SAM" id="MobiDB-lite"/>
    </source>
</evidence>
<dbReference type="EMBL" id="CP095075">
    <property type="protein sequence ID" value="UOR11197.1"/>
    <property type="molecule type" value="Genomic_DNA"/>
</dbReference>
<name>A0ABY4H8T1_9BACI</name>
<proteinExistence type="predicted"/>
<dbReference type="Proteomes" id="UP000830326">
    <property type="component" value="Chromosome"/>
</dbReference>